<organism evidence="2 3">
    <name type="scientific">Kalanchoe fedtschenkoi</name>
    <name type="common">Lavender scallops</name>
    <name type="synonym">South American air plant</name>
    <dbReference type="NCBI Taxonomy" id="63787"/>
    <lineage>
        <taxon>Eukaryota</taxon>
        <taxon>Viridiplantae</taxon>
        <taxon>Streptophyta</taxon>
        <taxon>Embryophyta</taxon>
        <taxon>Tracheophyta</taxon>
        <taxon>Spermatophyta</taxon>
        <taxon>Magnoliopsida</taxon>
        <taxon>eudicotyledons</taxon>
        <taxon>Gunneridae</taxon>
        <taxon>Pentapetalae</taxon>
        <taxon>Saxifragales</taxon>
        <taxon>Crassulaceae</taxon>
        <taxon>Kalanchoe</taxon>
    </lineage>
</organism>
<dbReference type="EnsemblPlants" id="Kaladp0010s0096.1.v1.1">
    <property type="protein sequence ID" value="Kaladp0010s0096.1.v1.1"/>
    <property type="gene ID" value="Kaladp0010s0096.v1.1"/>
</dbReference>
<dbReference type="PANTHER" id="PTHR30546">
    <property type="entry name" value="FLAVODOXIN-RELATED PROTEIN WRBA-RELATED"/>
    <property type="match status" value="1"/>
</dbReference>
<evidence type="ECO:0000313" key="2">
    <source>
        <dbReference type="EnsemblPlants" id="Kaladp0010s0096.1.v1.1"/>
    </source>
</evidence>
<dbReference type="PANTHER" id="PTHR30546:SF23">
    <property type="entry name" value="FLAVOPROTEIN-LIKE PROTEIN YCP4-RELATED"/>
    <property type="match status" value="1"/>
</dbReference>
<evidence type="ECO:0000256" key="1">
    <source>
        <dbReference type="ARBA" id="ARBA00006961"/>
    </source>
</evidence>
<evidence type="ECO:0000313" key="3">
    <source>
        <dbReference type="Proteomes" id="UP000594263"/>
    </source>
</evidence>
<name>A0A7N0RF62_KALFE</name>
<dbReference type="SUPFAM" id="SSF52218">
    <property type="entry name" value="Flavoproteins"/>
    <property type="match status" value="1"/>
</dbReference>
<comment type="similarity">
    <text evidence="1">Belongs to the WrbA family.</text>
</comment>
<dbReference type="Gene3D" id="3.40.50.360">
    <property type="match status" value="1"/>
</dbReference>
<protein>
    <recommendedName>
        <fullName evidence="4">NAD(P)H dehydrogenase (quinone)</fullName>
    </recommendedName>
</protein>
<accession>A0A7N0RF62</accession>
<dbReference type="InterPro" id="IPR029039">
    <property type="entry name" value="Flavoprotein-like_sf"/>
</dbReference>
<proteinExistence type="inferred from homology"/>
<dbReference type="GO" id="GO:0003955">
    <property type="term" value="F:NAD(P)H dehydrogenase (quinone) activity"/>
    <property type="evidence" value="ECO:0007669"/>
    <property type="project" value="TreeGrafter"/>
</dbReference>
<dbReference type="GO" id="GO:0016020">
    <property type="term" value="C:membrane"/>
    <property type="evidence" value="ECO:0007669"/>
    <property type="project" value="TreeGrafter"/>
</dbReference>
<sequence>MYNEFRQSHEAFIFRANQSPRSETSWVFRKLRSFHQWRLKFILSFTTRCTRPCRDAGRGNKERSCVCRRSGGQAMAGSLDALGGGAGKMGAPLKRDDVPVITPHDLAEADWLIFGFPTRFGMTAAQFKAFLDSTGGLWRTMSNHFTI</sequence>
<dbReference type="Gramene" id="Kaladp0010s0096.1.v1.1">
    <property type="protein sequence ID" value="Kaladp0010s0096.1.v1.1"/>
    <property type="gene ID" value="Kaladp0010s0096.v1.1"/>
</dbReference>
<dbReference type="Proteomes" id="UP000594263">
    <property type="component" value="Unplaced"/>
</dbReference>
<reference evidence="2" key="1">
    <citation type="submission" date="2021-01" db="UniProtKB">
        <authorList>
            <consortium name="EnsemblPlants"/>
        </authorList>
    </citation>
    <scope>IDENTIFICATION</scope>
</reference>
<dbReference type="AlphaFoldDB" id="A0A7N0RF62"/>
<evidence type="ECO:0008006" key="4">
    <source>
        <dbReference type="Google" id="ProtNLM"/>
    </source>
</evidence>
<keyword evidence="3" id="KW-1185">Reference proteome</keyword>